<dbReference type="EMBL" id="JANPWB010000009">
    <property type="protein sequence ID" value="KAJ1147878.1"/>
    <property type="molecule type" value="Genomic_DNA"/>
</dbReference>
<proteinExistence type="predicted"/>
<dbReference type="AlphaFoldDB" id="A0AAV7R6V8"/>
<evidence type="ECO:0000256" key="1">
    <source>
        <dbReference type="SAM" id="MobiDB-lite"/>
    </source>
</evidence>
<sequence>MKTLSAMCVELQAMSRNSHHRGRAPGTNARDQCQGPMPGTNARDQCQGASWCLQTTGASCSAGGLTTGTAWSTATYDREHLLTPRIYSVMS</sequence>
<protein>
    <submittedName>
        <fullName evidence="2">Uncharacterized protein</fullName>
    </submittedName>
</protein>
<comment type="caution">
    <text evidence="2">The sequence shown here is derived from an EMBL/GenBank/DDBJ whole genome shotgun (WGS) entry which is preliminary data.</text>
</comment>
<organism evidence="2 3">
    <name type="scientific">Pleurodeles waltl</name>
    <name type="common">Iberian ribbed newt</name>
    <dbReference type="NCBI Taxonomy" id="8319"/>
    <lineage>
        <taxon>Eukaryota</taxon>
        <taxon>Metazoa</taxon>
        <taxon>Chordata</taxon>
        <taxon>Craniata</taxon>
        <taxon>Vertebrata</taxon>
        <taxon>Euteleostomi</taxon>
        <taxon>Amphibia</taxon>
        <taxon>Batrachia</taxon>
        <taxon>Caudata</taxon>
        <taxon>Salamandroidea</taxon>
        <taxon>Salamandridae</taxon>
        <taxon>Pleurodelinae</taxon>
        <taxon>Pleurodeles</taxon>
    </lineage>
</organism>
<accession>A0AAV7R6V8</accession>
<feature type="region of interest" description="Disordered" evidence="1">
    <location>
        <begin position="15"/>
        <end position="40"/>
    </location>
</feature>
<evidence type="ECO:0000313" key="2">
    <source>
        <dbReference type="EMBL" id="KAJ1147878.1"/>
    </source>
</evidence>
<evidence type="ECO:0000313" key="3">
    <source>
        <dbReference type="Proteomes" id="UP001066276"/>
    </source>
</evidence>
<dbReference type="Proteomes" id="UP001066276">
    <property type="component" value="Chromosome 5"/>
</dbReference>
<reference evidence="2" key="1">
    <citation type="journal article" date="2022" name="bioRxiv">
        <title>Sequencing and chromosome-scale assembly of the giantPleurodeles waltlgenome.</title>
        <authorList>
            <person name="Brown T."/>
            <person name="Elewa A."/>
            <person name="Iarovenko S."/>
            <person name="Subramanian E."/>
            <person name="Araus A.J."/>
            <person name="Petzold A."/>
            <person name="Susuki M."/>
            <person name="Suzuki K.-i.T."/>
            <person name="Hayashi T."/>
            <person name="Toyoda A."/>
            <person name="Oliveira C."/>
            <person name="Osipova E."/>
            <person name="Leigh N.D."/>
            <person name="Simon A."/>
            <person name="Yun M.H."/>
        </authorList>
    </citation>
    <scope>NUCLEOTIDE SEQUENCE</scope>
    <source>
        <strain evidence="2">20211129_DDA</strain>
        <tissue evidence="2">Liver</tissue>
    </source>
</reference>
<name>A0AAV7R6V8_PLEWA</name>
<gene>
    <name evidence="2" type="ORF">NDU88_000721</name>
</gene>
<keyword evidence="3" id="KW-1185">Reference proteome</keyword>